<dbReference type="EMBL" id="JAUDFV010000133">
    <property type="protein sequence ID" value="KAL2727075.1"/>
    <property type="molecule type" value="Genomic_DNA"/>
</dbReference>
<protein>
    <submittedName>
        <fullName evidence="1">Uncharacterized protein</fullName>
    </submittedName>
</protein>
<sequence>MTNGNNLQGCVTPGRPVKFKIPRLDDDVGGSYIIKSDACKTTSGPCQRSILDGIGNCINKEQMK</sequence>
<dbReference type="Proteomes" id="UP001607302">
    <property type="component" value="Unassembled WGS sequence"/>
</dbReference>
<accession>A0ABD2B301</accession>
<proteinExistence type="predicted"/>
<keyword evidence="2" id="KW-1185">Reference proteome</keyword>
<name>A0ABD2B301_VESSQ</name>
<comment type="caution">
    <text evidence="1">The sequence shown here is derived from an EMBL/GenBank/DDBJ whole genome shotgun (WGS) entry which is preliminary data.</text>
</comment>
<organism evidence="1 2">
    <name type="scientific">Vespula squamosa</name>
    <name type="common">Southern yellow jacket</name>
    <name type="synonym">Wasp</name>
    <dbReference type="NCBI Taxonomy" id="30214"/>
    <lineage>
        <taxon>Eukaryota</taxon>
        <taxon>Metazoa</taxon>
        <taxon>Ecdysozoa</taxon>
        <taxon>Arthropoda</taxon>
        <taxon>Hexapoda</taxon>
        <taxon>Insecta</taxon>
        <taxon>Pterygota</taxon>
        <taxon>Neoptera</taxon>
        <taxon>Endopterygota</taxon>
        <taxon>Hymenoptera</taxon>
        <taxon>Apocrita</taxon>
        <taxon>Aculeata</taxon>
        <taxon>Vespoidea</taxon>
        <taxon>Vespidae</taxon>
        <taxon>Vespinae</taxon>
        <taxon>Vespula</taxon>
    </lineage>
</organism>
<gene>
    <name evidence="1" type="ORF">V1478_007353</name>
</gene>
<evidence type="ECO:0000313" key="1">
    <source>
        <dbReference type="EMBL" id="KAL2727075.1"/>
    </source>
</evidence>
<reference evidence="1 2" key="1">
    <citation type="journal article" date="2024" name="Ann. Entomol. Soc. Am.">
        <title>Genomic analyses of the southern and eastern yellowjacket wasps (Hymenoptera: Vespidae) reveal evolutionary signatures of social life.</title>
        <authorList>
            <person name="Catto M.A."/>
            <person name="Caine P.B."/>
            <person name="Orr S.E."/>
            <person name="Hunt B.G."/>
            <person name="Goodisman M.A.D."/>
        </authorList>
    </citation>
    <scope>NUCLEOTIDE SEQUENCE [LARGE SCALE GENOMIC DNA]</scope>
    <source>
        <strain evidence="1">233</strain>
        <tissue evidence="1">Head and thorax</tissue>
    </source>
</reference>
<dbReference type="AlphaFoldDB" id="A0ABD2B301"/>
<evidence type="ECO:0000313" key="2">
    <source>
        <dbReference type="Proteomes" id="UP001607302"/>
    </source>
</evidence>